<sequence>MRAAWYSRNGGPEVLQIVERDLRAPGPGEVRVRVVLSGVNPSDTRARRHTPVGVTGRIPHQDGAGFVDAVGAGVAGICTGDRVWLWEAAKRNEQGTAQEFVIVPAEHAVPLPTHVSMETGAALGVPVLTAHALLTRGSGSPTLRPGSLASSVVVVRGASGAVGHAALQLAAWAGARCIAITGSQTLDSALHAGAAQAVDRTDPDLVERVRAVGSADIVLTPDPSSTIGEDIQLLTPGGSLVVYASAGSDAVSVPIFEAMRANVAVHFAYVYTVTRAAKAQAVEDLSLALQAGALSVGADHGLPVRPFPLEAIAAAHRAVDDDQRGKVVIQISDLDGRTSGLIAAHTAAT</sequence>
<dbReference type="InterPro" id="IPR013154">
    <property type="entry name" value="ADH-like_N"/>
</dbReference>
<dbReference type="Pfam" id="PF08240">
    <property type="entry name" value="ADH_N"/>
    <property type="match status" value="1"/>
</dbReference>
<protein>
    <submittedName>
        <fullName evidence="3">NADPH2:quinone reductase</fullName>
    </submittedName>
</protein>
<dbReference type="SUPFAM" id="SSF51735">
    <property type="entry name" value="NAD(P)-binding Rossmann-fold domains"/>
    <property type="match status" value="1"/>
</dbReference>
<comment type="caution">
    <text evidence="3">The sequence shown here is derived from an EMBL/GenBank/DDBJ whole genome shotgun (WGS) entry which is preliminary data.</text>
</comment>
<name>A0A7Z7CYM5_9MICO</name>
<dbReference type="Gene3D" id="3.90.180.10">
    <property type="entry name" value="Medium-chain alcohol dehydrogenases, catalytic domain"/>
    <property type="match status" value="1"/>
</dbReference>
<evidence type="ECO:0000313" key="4">
    <source>
        <dbReference type="Proteomes" id="UP000198702"/>
    </source>
</evidence>
<organism evidence="3 4">
    <name type="scientific">Microbacterium saccharophilum</name>
    <dbReference type="NCBI Taxonomy" id="1213358"/>
    <lineage>
        <taxon>Bacteria</taxon>
        <taxon>Bacillati</taxon>
        <taxon>Actinomycetota</taxon>
        <taxon>Actinomycetes</taxon>
        <taxon>Micrococcales</taxon>
        <taxon>Microbacteriaceae</taxon>
        <taxon>Microbacterium</taxon>
    </lineage>
</organism>
<dbReference type="Gene3D" id="3.40.50.720">
    <property type="entry name" value="NAD(P)-binding Rossmann-like Domain"/>
    <property type="match status" value="1"/>
</dbReference>
<dbReference type="PANTHER" id="PTHR44154:SF1">
    <property type="entry name" value="QUINONE OXIDOREDUCTASE"/>
    <property type="match status" value="1"/>
</dbReference>
<dbReference type="Pfam" id="PF00107">
    <property type="entry name" value="ADH_zinc_N"/>
    <property type="match status" value="1"/>
</dbReference>
<dbReference type="EMBL" id="FOQZ01000003">
    <property type="protein sequence ID" value="SFI61391.1"/>
    <property type="molecule type" value="Genomic_DNA"/>
</dbReference>
<evidence type="ECO:0000313" key="3">
    <source>
        <dbReference type="EMBL" id="SFI61391.1"/>
    </source>
</evidence>
<dbReference type="InterPro" id="IPR051603">
    <property type="entry name" value="Zinc-ADH_QOR/CCCR"/>
</dbReference>
<gene>
    <name evidence="3" type="ORF">SAMN04487751_2392</name>
</gene>
<dbReference type="Proteomes" id="UP000198702">
    <property type="component" value="Unassembled WGS sequence"/>
</dbReference>
<evidence type="ECO:0000256" key="1">
    <source>
        <dbReference type="ARBA" id="ARBA00022857"/>
    </source>
</evidence>
<keyword evidence="1" id="KW-0521">NADP</keyword>
<dbReference type="GO" id="GO:0016491">
    <property type="term" value="F:oxidoreductase activity"/>
    <property type="evidence" value="ECO:0007669"/>
    <property type="project" value="InterPro"/>
</dbReference>
<accession>A0A7Z7CYM5</accession>
<reference evidence="3 4" key="1">
    <citation type="submission" date="2016-10" db="EMBL/GenBank/DDBJ databases">
        <authorList>
            <person name="Varghese N."/>
            <person name="Submissions S."/>
        </authorList>
    </citation>
    <scope>NUCLEOTIDE SEQUENCE [LARGE SCALE GENOMIC DNA]</scope>
    <source>
        <strain evidence="3 4">UNC380MFSha3.1</strain>
    </source>
</reference>
<dbReference type="CDD" id="cd08253">
    <property type="entry name" value="zeta_crystallin"/>
    <property type="match status" value="1"/>
</dbReference>
<dbReference type="InterPro" id="IPR013149">
    <property type="entry name" value="ADH-like_C"/>
</dbReference>
<dbReference type="InterPro" id="IPR036291">
    <property type="entry name" value="NAD(P)-bd_dom_sf"/>
</dbReference>
<feature type="domain" description="Enoyl reductase (ER)" evidence="2">
    <location>
        <begin position="10"/>
        <end position="329"/>
    </location>
</feature>
<dbReference type="InterPro" id="IPR011032">
    <property type="entry name" value="GroES-like_sf"/>
</dbReference>
<dbReference type="PANTHER" id="PTHR44154">
    <property type="entry name" value="QUINONE OXIDOREDUCTASE"/>
    <property type="match status" value="1"/>
</dbReference>
<evidence type="ECO:0000259" key="2">
    <source>
        <dbReference type="SMART" id="SM00829"/>
    </source>
</evidence>
<dbReference type="AlphaFoldDB" id="A0A7Z7CYM5"/>
<dbReference type="SUPFAM" id="SSF50129">
    <property type="entry name" value="GroES-like"/>
    <property type="match status" value="1"/>
</dbReference>
<dbReference type="RefSeq" id="WP_155947976.1">
    <property type="nucleotide sequence ID" value="NZ_FOQZ01000003.1"/>
</dbReference>
<proteinExistence type="predicted"/>
<dbReference type="SMART" id="SM00829">
    <property type="entry name" value="PKS_ER"/>
    <property type="match status" value="1"/>
</dbReference>
<dbReference type="InterPro" id="IPR020843">
    <property type="entry name" value="ER"/>
</dbReference>